<keyword evidence="4" id="KW-1185">Reference proteome</keyword>
<evidence type="ECO:0000256" key="2">
    <source>
        <dbReference type="SAM" id="MobiDB-lite"/>
    </source>
</evidence>
<name>A0ABR1Z163_9PEZI</name>
<feature type="compositionally biased region" description="Pro residues" evidence="2">
    <location>
        <begin position="22"/>
        <end position="54"/>
    </location>
</feature>
<evidence type="ECO:0000256" key="1">
    <source>
        <dbReference type="RuleBase" id="RU363045"/>
    </source>
</evidence>
<evidence type="ECO:0000313" key="4">
    <source>
        <dbReference type="Proteomes" id="UP001492380"/>
    </source>
</evidence>
<dbReference type="Gene3D" id="3.60.160.10">
    <property type="entry name" value="Mitochondrial biogenesis AIM24"/>
    <property type="match status" value="1"/>
</dbReference>
<comment type="subcellular location">
    <subcellularLocation>
        <location evidence="1">Mitochondrion</location>
    </subcellularLocation>
</comment>
<evidence type="ECO:0000313" key="3">
    <source>
        <dbReference type="EMBL" id="KAK8244604.1"/>
    </source>
</evidence>
<sequence>MSGYGSQASPPPAPAGGQAQYFPPPPQGGQAPHFPPPPPPQQQQQYFPPPPVSPPATQQHFNPPPQSPPPSQQHFNPPPQSPPAAQPQFSPPPPPGSNGPPAEQGAYHGTPPPVSHQRVQQYASPPAPAGNVGQHTNPSPPPQFAAPPTPGFSPSNTQQTSEKIAPAQAAPPSEYTPEQLALAVARTQQLNSMSSTLNSNSPRQMPGGAPSNAHFVGVGATQDDMGTFNGGSYRISNRDTNTVLTIQLAMGCPIKAKPGVMIAMSPSITLEGSFKISFMKVFAGDITTSTFKGPGELLLAPHGLGDITNIRLSGSDTWKVSKDAFLAMTQGVVKEDKNQSLTKGIFSKEGFFLYKMSGNGIVWITSFGAILKKELAAGEKYIVDNGYLVAWNCKYVLERAASGGIVSQYAADEGLVCKFTGPGTIFLQTRNPAAFATWLRAHRAAGG</sequence>
<feature type="region of interest" description="Disordered" evidence="2">
    <location>
        <begin position="1"/>
        <end position="175"/>
    </location>
</feature>
<dbReference type="SUPFAM" id="SSF51219">
    <property type="entry name" value="TRAP-like"/>
    <property type="match status" value="1"/>
</dbReference>
<dbReference type="InterPro" id="IPR036983">
    <property type="entry name" value="AIM24_sf"/>
</dbReference>
<dbReference type="Pfam" id="PF01987">
    <property type="entry name" value="AIM24"/>
    <property type="match status" value="1"/>
</dbReference>
<comment type="similarity">
    <text evidence="1">Belongs to the AIM24 family.</text>
</comment>
<dbReference type="PANTHER" id="PTHR43657">
    <property type="entry name" value="TRYPTOPHAN RNA-BINDING ATTENUATOR PROTEIN-LIKE PROTEIN"/>
    <property type="match status" value="1"/>
</dbReference>
<dbReference type="InterPro" id="IPR002838">
    <property type="entry name" value="AIM24"/>
</dbReference>
<accession>A0ABR1Z163</accession>
<dbReference type="NCBIfam" id="TIGR00266">
    <property type="entry name" value="TIGR00266 family protein"/>
    <property type="match status" value="1"/>
</dbReference>
<dbReference type="Proteomes" id="UP001492380">
    <property type="component" value="Unassembled WGS sequence"/>
</dbReference>
<dbReference type="EMBL" id="JBBWRZ010000002">
    <property type="protein sequence ID" value="KAK8244604.1"/>
    <property type="molecule type" value="Genomic_DNA"/>
</dbReference>
<reference evidence="3 4" key="1">
    <citation type="submission" date="2024-04" db="EMBL/GenBank/DDBJ databases">
        <title>Phyllosticta paracitricarpa is synonymous to the EU quarantine fungus P. citricarpa based on phylogenomic analyses.</title>
        <authorList>
            <consortium name="Lawrence Berkeley National Laboratory"/>
            <person name="Van Ingen-Buijs V.A."/>
            <person name="Van Westerhoven A.C."/>
            <person name="Haridas S."/>
            <person name="Skiadas P."/>
            <person name="Martin F."/>
            <person name="Groenewald J.Z."/>
            <person name="Crous P.W."/>
            <person name="Seidl M.F."/>
        </authorList>
    </citation>
    <scope>NUCLEOTIDE SEQUENCE [LARGE SCALE GENOMIC DNA]</scope>
    <source>
        <strain evidence="3 4">CBS 123374</strain>
    </source>
</reference>
<gene>
    <name evidence="3" type="ORF">HDK90DRAFT_478053</name>
</gene>
<dbReference type="PANTHER" id="PTHR43657:SF1">
    <property type="entry name" value="ALTERED INHERITANCE OF MITOCHONDRIA PROTEIN 24, MITOCHONDRIAL"/>
    <property type="match status" value="1"/>
</dbReference>
<protein>
    <recommendedName>
        <fullName evidence="1">Altered inheritance of mitochondria protein 24, mitochondrial</fullName>
    </recommendedName>
</protein>
<comment type="caution">
    <text evidence="3">The sequence shown here is derived from an EMBL/GenBank/DDBJ whole genome shotgun (WGS) entry which is preliminary data.</text>
</comment>
<organism evidence="3 4">
    <name type="scientific">Phyllosticta capitalensis</name>
    <dbReference type="NCBI Taxonomy" id="121624"/>
    <lineage>
        <taxon>Eukaryota</taxon>
        <taxon>Fungi</taxon>
        <taxon>Dikarya</taxon>
        <taxon>Ascomycota</taxon>
        <taxon>Pezizomycotina</taxon>
        <taxon>Dothideomycetes</taxon>
        <taxon>Dothideomycetes incertae sedis</taxon>
        <taxon>Botryosphaeriales</taxon>
        <taxon>Phyllostictaceae</taxon>
        <taxon>Phyllosticta</taxon>
    </lineage>
</organism>
<proteinExistence type="inferred from homology"/>
<feature type="compositionally biased region" description="Pro residues" evidence="2">
    <location>
        <begin position="138"/>
        <end position="151"/>
    </location>
</feature>
<keyword evidence="1" id="KW-0496">Mitochondrion</keyword>
<feature type="compositionally biased region" description="Pro residues" evidence="2">
    <location>
        <begin position="62"/>
        <end position="98"/>
    </location>
</feature>
<dbReference type="InterPro" id="IPR016031">
    <property type="entry name" value="Trp_RNA-bd_attenuator-like_dom"/>
</dbReference>
<feature type="compositionally biased region" description="Polar residues" evidence="2">
    <location>
        <begin position="152"/>
        <end position="162"/>
    </location>
</feature>